<comment type="function">
    <text evidence="2 7">Hydrolysis of 6-phosphogluconolactone to 6-phosphogluconate.</text>
</comment>
<dbReference type="STRING" id="1821621.A8C75_11095"/>
<dbReference type="NCBIfam" id="TIGR01198">
    <property type="entry name" value="pgl"/>
    <property type="match status" value="1"/>
</dbReference>
<evidence type="ECO:0000256" key="3">
    <source>
        <dbReference type="ARBA" id="ARBA00004961"/>
    </source>
</evidence>
<name>A0A1A9EYG6_9GAMM</name>
<dbReference type="Proteomes" id="UP000078070">
    <property type="component" value="Chromosome"/>
</dbReference>
<dbReference type="InterPro" id="IPR005900">
    <property type="entry name" value="6-phosphogluconolactonase_DevB"/>
</dbReference>
<dbReference type="Pfam" id="PF01182">
    <property type="entry name" value="Glucosamine_iso"/>
    <property type="match status" value="1"/>
</dbReference>
<accession>A0A1A9EYG6</accession>
<dbReference type="GO" id="GO:0005975">
    <property type="term" value="P:carbohydrate metabolic process"/>
    <property type="evidence" value="ECO:0007669"/>
    <property type="project" value="UniProtKB-UniRule"/>
</dbReference>
<evidence type="ECO:0000256" key="6">
    <source>
        <dbReference type="ARBA" id="ARBA00020337"/>
    </source>
</evidence>
<dbReference type="OrthoDB" id="9810967at2"/>
<dbReference type="InterPro" id="IPR006148">
    <property type="entry name" value="Glc/Gal-6P_isomerase"/>
</dbReference>
<dbReference type="PANTHER" id="PTHR11054:SF0">
    <property type="entry name" value="6-PHOSPHOGLUCONOLACTONASE"/>
    <property type="match status" value="1"/>
</dbReference>
<evidence type="ECO:0000256" key="2">
    <source>
        <dbReference type="ARBA" id="ARBA00002681"/>
    </source>
</evidence>
<dbReference type="AlphaFoldDB" id="A0A1A9EYG6"/>
<reference evidence="9 10" key="2">
    <citation type="journal article" date="2018" name="Int. J. Syst. Evol. Microbiol.">
        <title>Marinobacterium aestuarii sp. nov., a benzene-degrading marine bacterium isolated from estuary sediment.</title>
        <authorList>
            <person name="Bae S.S."/>
            <person name="Jung J."/>
            <person name="Chung D."/>
            <person name="Baek K."/>
        </authorList>
    </citation>
    <scope>NUCLEOTIDE SEQUENCE [LARGE SCALE GENOMIC DNA]</scope>
    <source>
        <strain evidence="9 10">ST58-10</strain>
    </source>
</reference>
<comment type="similarity">
    <text evidence="4 7">Belongs to the glucosamine/galactosamine-6-phosphate isomerase family. 6-phosphogluconolactonase subfamily.</text>
</comment>
<keyword evidence="7" id="KW-0378">Hydrolase</keyword>
<sequence length="238" mass="26292">MSKSDITALLPQQVKLLRFDTPEQLTDALAQHISQSLSEAVKTRGEAAIALSGGRTPLPLFQRLSQSALPWSSIRVTLADDRWLSTDQADSNAGLIQRHLLQHQAKQARFISLWQADKSAYEAEADCAERLASLPTELDMVVLGMGNDGHTASLFPCADELEYALETDAPCAAVTPTSAPHARMTLSAKRLLASRERILHLKGADKLETLQQALLDDDIRIMPIRLFLRQPLTIYWSP</sequence>
<comment type="catalytic activity">
    <reaction evidence="1 7">
        <text>6-phospho-D-glucono-1,5-lactone + H2O = 6-phospho-D-gluconate + H(+)</text>
        <dbReference type="Rhea" id="RHEA:12556"/>
        <dbReference type="ChEBI" id="CHEBI:15377"/>
        <dbReference type="ChEBI" id="CHEBI:15378"/>
        <dbReference type="ChEBI" id="CHEBI:57955"/>
        <dbReference type="ChEBI" id="CHEBI:58759"/>
        <dbReference type="EC" id="3.1.1.31"/>
    </reaction>
</comment>
<dbReference type="RefSeq" id="WP_067382047.1">
    <property type="nucleotide sequence ID" value="NZ_CP015839.1"/>
</dbReference>
<dbReference type="SUPFAM" id="SSF100950">
    <property type="entry name" value="NagB/RpiA/CoA transferase-like"/>
    <property type="match status" value="1"/>
</dbReference>
<dbReference type="UniPathway" id="UPA00115">
    <property type="reaction ID" value="UER00409"/>
</dbReference>
<dbReference type="InterPro" id="IPR037171">
    <property type="entry name" value="NagB/RpiA_transferase-like"/>
</dbReference>
<keyword evidence="10" id="KW-1185">Reference proteome</keyword>
<evidence type="ECO:0000313" key="9">
    <source>
        <dbReference type="EMBL" id="ANG62976.1"/>
    </source>
</evidence>
<dbReference type="GO" id="GO:0006098">
    <property type="term" value="P:pentose-phosphate shunt"/>
    <property type="evidence" value="ECO:0007669"/>
    <property type="project" value="UniProtKB-UniPathway"/>
</dbReference>
<dbReference type="KEGG" id="mars:A8C75_11095"/>
<evidence type="ECO:0000313" key="10">
    <source>
        <dbReference type="Proteomes" id="UP000078070"/>
    </source>
</evidence>
<dbReference type="InterPro" id="IPR039104">
    <property type="entry name" value="6PGL"/>
</dbReference>
<evidence type="ECO:0000256" key="1">
    <source>
        <dbReference type="ARBA" id="ARBA00000832"/>
    </source>
</evidence>
<protein>
    <recommendedName>
        <fullName evidence="6 7">6-phosphogluconolactonase</fullName>
        <shortName evidence="7">6PGL</shortName>
        <ecNumber evidence="5 7">3.1.1.31</ecNumber>
    </recommendedName>
</protein>
<dbReference type="PANTHER" id="PTHR11054">
    <property type="entry name" value="6-PHOSPHOGLUCONOLACTONASE"/>
    <property type="match status" value="1"/>
</dbReference>
<reference evidence="10" key="1">
    <citation type="submission" date="2016-05" db="EMBL/GenBank/DDBJ databases">
        <authorList>
            <person name="Baek K."/>
            <person name="Yang S.-J."/>
        </authorList>
    </citation>
    <scope>NUCLEOTIDE SEQUENCE [LARGE SCALE GENOMIC DNA]</scope>
    <source>
        <strain evidence="10">ST58-10</strain>
    </source>
</reference>
<dbReference type="CDD" id="cd01400">
    <property type="entry name" value="6PGL"/>
    <property type="match status" value="1"/>
</dbReference>
<dbReference type="EMBL" id="CP015839">
    <property type="protein sequence ID" value="ANG62976.1"/>
    <property type="molecule type" value="Genomic_DNA"/>
</dbReference>
<dbReference type="Gene3D" id="3.40.50.1360">
    <property type="match status" value="1"/>
</dbReference>
<proteinExistence type="inferred from homology"/>
<evidence type="ECO:0000256" key="5">
    <source>
        <dbReference type="ARBA" id="ARBA00013198"/>
    </source>
</evidence>
<feature type="domain" description="Glucosamine/galactosamine-6-phosphate isomerase" evidence="8">
    <location>
        <begin position="21"/>
        <end position="233"/>
    </location>
</feature>
<evidence type="ECO:0000256" key="4">
    <source>
        <dbReference type="ARBA" id="ARBA00010662"/>
    </source>
</evidence>
<evidence type="ECO:0000256" key="7">
    <source>
        <dbReference type="RuleBase" id="RU365095"/>
    </source>
</evidence>
<comment type="pathway">
    <text evidence="3 7">Carbohydrate degradation; pentose phosphate pathway; D-ribulose 5-phosphate from D-glucose 6-phosphate (oxidative stage): step 2/3.</text>
</comment>
<evidence type="ECO:0000259" key="8">
    <source>
        <dbReference type="Pfam" id="PF01182"/>
    </source>
</evidence>
<dbReference type="EC" id="3.1.1.31" evidence="5 7"/>
<organism evidence="9 10">
    <name type="scientific">Marinobacterium aestuarii</name>
    <dbReference type="NCBI Taxonomy" id="1821621"/>
    <lineage>
        <taxon>Bacteria</taxon>
        <taxon>Pseudomonadati</taxon>
        <taxon>Pseudomonadota</taxon>
        <taxon>Gammaproteobacteria</taxon>
        <taxon>Oceanospirillales</taxon>
        <taxon>Oceanospirillaceae</taxon>
        <taxon>Marinobacterium</taxon>
    </lineage>
</organism>
<dbReference type="GO" id="GO:0017057">
    <property type="term" value="F:6-phosphogluconolactonase activity"/>
    <property type="evidence" value="ECO:0007669"/>
    <property type="project" value="UniProtKB-UniRule"/>
</dbReference>
<gene>
    <name evidence="7" type="primary">pgl</name>
    <name evidence="9" type="ORF">A8C75_11095</name>
</gene>